<organism evidence="1 2">
    <name type="scientific">Rhizobium paranaense</name>
    <dbReference type="NCBI Taxonomy" id="1650438"/>
    <lineage>
        <taxon>Bacteria</taxon>
        <taxon>Pseudomonadati</taxon>
        <taxon>Pseudomonadota</taxon>
        <taxon>Alphaproteobacteria</taxon>
        <taxon>Hyphomicrobiales</taxon>
        <taxon>Rhizobiaceae</taxon>
        <taxon>Rhizobium/Agrobacterium group</taxon>
        <taxon>Rhizobium</taxon>
    </lineage>
</organism>
<accession>A0A7W8XSN6</accession>
<evidence type="ECO:0000313" key="1">
    <source>
        <dbReference type="EMBL" id="MBB5574680.1"/>
    </source>
</evidence>
<dbReference type="InterPro" id="IPR011006">
    <property type="entry name" value="CheY-like_superfamily"/>
</dbReference>
<keyword evidence="1" id="KW-0238">DNA-binding</keyword>
<dbReference type="SUPFAM" id="SSF52172">
    <property type="entry name" value="CheY-like"/>
    <property type="match status" value="1"/>
</dbReference>
<keyword evidence="2" id="KW-1185">Reference proteome</keyword>
<dbReference type="RefSeq" id="WP_183938369.1">
    <property type="nucleotide sequence ID" value="NZ_JACHBI010000006.1"/>
</dbReference>
<dbReference type="AlphaFoldDB" id="A0A7W8XSN6"/>
<dbReference type="EMBL" id="JACHBI010000006">
    <property type="protein sequence ID" value="MBB5574680.1"/>
    <property type="molecule type" value="Genomic_DNA"/>
</dbReference>
<proteinExistence type="predicted"/>
<evidence type="ECO:0000313" key="2">
    <source>
        <dbReference type="Proteomes" id="UP000549882"/>
    </source>
</evidence>
<dbReference type="Proteomes" id="UP000549882">
    <property type="component" value="Unassembled WGS sequence"/>
</dbReference>
<name>A0A7W8XSN6_9HYPH</name>
<sequence length="116" mass="12103">MGGKSHTGIALTRLDERIARSPVGDQRLGANVDIALIDVNLSDGPTGPASAAYLNQMHGVTVIFTTANPEMVVAHPHAIGVLPKPIYGPDLLSAIEYAIACRKGEAVVPPTCLKHA</sequence>
<protein>
    <submittedName>
        <fullName evidence="1">DNA-binding LytR/AlgR family response regulator</fullName>
    </submittedName>
</protein>
<gene>
    <name evidence="1" type="ORF">GGD50_003309</name>
</gene>
<dbReference type="GO" id="GO:0003677">
    <property type="term" value="F:DNA binding"/>
    <property type="evidence" value="ECO:0007669"/>
    <property type="project" value="UniProtKB-KW"/>
</dbReference>
<comment type="caution">
    <text evidence="1">The sequence shown here is derived from an EMBL/GenBank/DDBJ whole genome shotgun (WGS) entry which is preliminary data.</text>
</comment>
<reference evidence="1 2" key="1">
    <citation type="submission" date="2020-08" db="EMBL/GenBank/DDBJ databases">
        <title>Genomic Encyclopedia of Type Strains, Phase IV (KMG-V): Genome sequencing to study the core and pangenomes of soil and plant-associated prokaryotes.</title>
        <authorList>
            <person name="Whitman W."/>
        </authorList>
    </citation>
    <scope>NUCLEOTIDE SEQUENCE [LARGE SCALE GENOMIC DNA]</scope>
    <source>
        <strain evidence="1 2">SEMIA 4064</strain>
    </source>
</reference>
<dbReference type="Gene3D" id="3.40.50.2300">
    <property type="match status" value="1"/>
</dbReference>